<evidence type="ECO:0000313" key="3">
    <source>
        <dbReference type="EMBL" id="MFC5828875.1"/>
    </source>
</evidence>
<keyword evidence="4" id="KW-1185">Reference proteome</keyword>
<dbReference type="PROSITE" id="PS50943">
    <property type="entry name" value="HTH_CROC1"/>
    <property type="match status" value="1"/>
</dbReference>
<dbReference type="SUPFAM" id="SSF51182">
    <property type="entry name" value="RmlC-like cupins"/>
    <property type="match status" value="1"/>
</dbReference>
<dbReference type="InterPro" id="IPR014710">
    <property type="entry name" value="RmlC-like_jellyroll"/>
</dbReference>
<dbReference type="CDD" id="cd02209">
    <property type="entry name" value="cupin_XRE_C"/>
    <property type="match status" value="1"/>
</dbReference>
<name>A0ABW1CSX9_9ACTN</name>
<reference evidence="4" key="1">
    <citation type="journal article" date="2019" name="Int. J. Syst. Evol. Microbiol.">
        <title>The Global Catalogue of Microorganisms (GCM) 10K type strain sequencing project: providing services to taxonomists for standard genome sequencing and annotation.</title>
        <authorList>
            <consortium name="The Broad Institute Genomics Platform"/>
            <consortium name="The Broad Institute Genome Sequencing Center for Infectious Disease"/>
            <person name="Wu L."/>
            <person name="Ma J."/>
        </authorList>
    </citation>
    <scope>NUCLEOTIDE SEQUENCE [LARGE SCALE GENOMIC DNA]</scope>
    <source>
        <strain evidence="4">CCUG 53903</strain>
    </source>
</reference>
<comment type="caution">
    <text evidence="3">The sequence shown here is derived from an EMBL/GenBank/DDBJ whole genome shotgun (WGS) entry which is preliminary data.</text>
</comment>
<dbReference type="Pfam" id="PF07883">
    <property type="entry name" value="Cupin_2"/>
    <property type="match status" value="1"/>
</dbReference>
<gene>
    <name evidence="3" type="ORF">ACFPZ3_33830</name>
</gene>
<dbReference type="Gene3D" id="2.60.120.10">
    <property type="entry name" value="Jelly Rolls"/>
    <property type="match status" value="1"/>
</dbReference>
<dbReference type="InterPro" id="IPR050807">
    <property type="entry name" value="TransReg_Diox_bact_type"/>
</dbReference>
<accession>A0ABW1CSX9</accession>
<dbReference type="SMART" id="SM00530">
    <property type="entry name" value="HTH_XRE"/>
    <property type="match status" value="1"/>
</dbReference>
<proteinExistence type="predicted"/>
<dbReference type="SUPFAM" id="SSF47413">
    <property type="entry name" value="lambda repressor-like DNA-binding domains"/>
    <property type="match status" value="1"/>
</dbReference>
<evidence type="ECO:0000313" key="4">
    <source>
        <dbReference type="Proteomes" id="UP001596058"/>
    </source>
</evidence>
<evidence type="ECO:0000259" key="2">
    <source>
        <dbReference type="PROSITE" id="PS50943"/>
    </source>
</evidence>
<dbReference type="Pfam" id="PF01381">
    <property type="entry name" value="HTH_3"/>
    <property type="match status" value="1"/>
</dbReference>
<dbReference type="InterPro" id="IPR013096">
    <property type="entry name" value="Cupin_2"/>
</dbReference>
<protein>
    <submittedName>
        <fullName evidence="3">Helix-turn-helix domain-containing protein</fullName>
    </submittedName>
</protein>
<dbReference type="RefSeq" id="WP_379518375.1">
    <property type="nucleotide sequence ID" value="NZ_JBHSPA010000042.1"/>
</dbReference>
<sequence length="190" mass="20940">MAQDDLDLDTVIRQRIRGLRLARGWSLDALAARCHLSPSNLSRIETGHRRIALDQLVPIARALDTTLDQLVESAADEDVVIRPEPCHALGMTSWLLSSERSLNGVTVAKMRITPDRPTGAEHLKVHPGREWFTVLSGIARLHLGERTILVRTGDAAEFSTMTPHAIGAHEGPAELLTILDHHGERTHLAE</sequence>
<dbReference type="EMBL" id="JBHSPA010000042">
    <property type="protein sequence ID" value="MFC5828875.1"/>
    <property type="molecule type" value="Genomic_DNA"/>
</dbReference>
<dbReference type="InterPro" id="IPR001387">
    <property type="entry name" value="Cro/C1-type_HTH"/>
</dbReference>
<dbReference type="PANTHER" id="PTHR46797:SF1">
    <property type="entry name" value="METHYLPHOSPHONATE SYNTHASE"/>
    <property type="match status" value="1"/>
</dbReference>
<dbReference type="Proteomes" id="UP001596058">
    <property type="component" value="Unassembled WGS sequence"/>
</dbReference>
<evidence type="ECO:0000256" key="1">
    <source>
        <dbReference type="ARBA" id="ARBA00023125"/>
    </source>
</evidence>
<dbReference type="Gene3D" id="1.10.260.40">
    <property type="entry name" value="lambda repressor-like DNA-binding domains"/>
    <property type="match status" value="1"/>
</dbReference>
<organism evidence="3 4">
    <name type="scientific">Nonomuraea insulae</name>
    <dbReference type="NCBI Taxonomy" id="1616787"/>
    <lineage>
        <taxon>Bacteria</taxon>
        <taxon>Bacillati</taxon>
        <taxon>Actinomycetota</taxon>
        <taxon>Actinomycetes</taxon>
        <taxon>Streptosporangiales</taxon>
        <taxon>Streptosporangiaceae</taxon>
        <taxon>Nonomuraea</taxon>
    </lineage>
</organism>
<dbReference type="CDD" id="cd00093">
    <property type="entry name" value="HTH_XRE"/>
    <property type="match status" value="1"/>
</dbReference>
<dbReference type="PANTHER" id="PTHR46797">
    <property type="entry name" value="HTH-TYPE TRANSCRIPTIONAL REGULATOR"/>
    <property type="match status" value="1"/>
</dbReference>
<feature type="domain" description="HTH cro/C1-type" evidence="2">
    <location>
        <begin position="16"/>
        <end position="70"/>
    </location>
</feature>
<dbReference type="InterPro" id="IPR011051">
    <property type="entry name" value="RmlC_Cupin_sf"/>
</dbReference>
<dbReference type="InterPro" id="IPR010982">
    <property type="entry name" value="Lambda_DNA-bd_dom_sf"/>
</dbReference>
<keyword evidence="1" id="KW-0238">DNA-binding</keyword>